<feature type="transmembrane region" description="Helical" evidence="1">
    <location>
        <begin position="52"/>
        <end position="70"/>
    </location>
</feature>
<protein>
    <submittedName>
        <fullName evidence="2">DUF1467 family protein</fullName>
    </submittedName>
</protein>
<keyword evidence="1" id="KW-0472">Membrane</keyword>
<dbReference type="EMBL" id="BAAAFZ010000015">
    <property type="protein sequence ID" value="GAA0578499.1"/>
    <property type="molecule type" value="Genomic_DNA"/>
</dbReference>
<comment type="caution">
    <text evidence="2">The sequence shown here is derived from an EMBL/GenBank/DDBJ whole genome shotgun (WGS) entry which is preliminary data.</text>
</comment>
<evidence type="ECO:0000256" key="1">
    <source>
        <dbReference type="SAM" id="Phobius"/>
    </source>
</evidence>
<proteinExistence type="predicted"/>
<gene>
    <name evidence="2" type="ORF">GCM10009416_16310</name>
</gene>
<dbReference type="Pfam" id="PF07330">
    <property type="entry name" value="DUF1467"/>
    <property type="match status" value="1"/>
</dbReference>
<keyword evidence="1" id="KW-0812">Transmembrane</keyword>
<keyword evidence="1" id="KW-1133">Transmembrane helix</keyword>
<reference evidence="3" key="1">
    <citation type="journal article" date="2019" name="Int. J. Syst. Evol. Microbiol.">
        <title>The Global Catalogue of Microorganisms (GCM) 10K type strain sequencing project: providing services to taxonomists for standard genome sequencing and annotation.</title>
        <authorList>
            <consortium name="The Broad Institute Genomics Platform"/>
            <consortium name="The Broad Institute Genome Sequencing Center for Infectious Disease"/>
            <person name="Wu L."/>
            <person name="Ma J."/>
        </authorList>
    </citation>
    <scope>NUCLEOTIDE SEQUENCE [LARGE SCALE GENOMIC DNA]</scope>
    <source>
        <strain evidence="3">JCM 9933</strain>
    </source>
</reference>
<evidence type="ECO:0000313" key="2">
    <source>
        <dbReference type="EMBL" id="GAA0578499.1"/>
    </source>
</evidence>
<sequence>MSVFTGVIVYVLIWWTALFAILPIGTRPDAVGDASTGGWRGTPERPLLMRKILATTAVSAVLWIGVYALVESNWISFRSGWFALPER</sequence>
<evidence type="ECO:0000313" key="3">
    <source>
        <dbReference type="Proteomes" id="UP001501588"/>
    </source>
</evidence>
<name>A0ABN1EZL3_9PROT</name>
<organism evidence="2 3">
    <name type="scientific">Craurococcus roseus</name>
    <dbReference type="NCBI Taxonomy" id="77585"/>
    <lineage>
        <taxon>Bacteria</taxon>
        <taxon>Pseudomonadati</taxon>
        <taxon>Pseudomonadota</taxon>
        <taxon>Alphaproteobacteria</taxon>
        <taxon>Acetobacterales</taxon>
        <taxon>Acetobacteraceae</taxon>
        <taxon>Craurococcus</taxon>
    </lineage>
</organism>
<dbReference type="InterPro" id="IPR009935">
    <property type="entry name" value="DUF1467"/>
</dbReference>
<feature type="transmembrane region" description="Helical" evidence="1">
    <location>
        <begin position="7"/>
        <end position="25"/>
    </location>
</feature>
<dbReference type="RefSeq" id="WP_343894717.1">
    <property type="nucleotide sequence ID" value="NZ_BAAAFZ010000015.1"/>
</dbReference>
<accession>A0ABN1EZL3</accession>
<dbReference type="Proteomes" id="UP001501588">
    <property type="component" value="Unassembled WGS sequence"/>
</dbReference>
<keyword evidence="3" id="KW-1185">Reference proteome</keyword>